<evidence type="ECO:0000313" key="2">
    <source>
        <dbReference type="EMBL" id="BCX41917.1"/>
    </source>
</evidence>
<dbReference type="RefSeq" id="WP_088476208.1">
    <property type="nucleotide sequence ID" value="NZ_BIMO01000004.1"/>
</dbReference>
<protein>
    <submittedName>
        <fullName evidence="3">GNAT family N-acetyltransferase</fullName>
    </submittedName>
</protein>
<evidence type="ECO:0000313" key="3">
    <source>
        <dbReference type="EMBL" id="OWR31346.1"/>
    </source>
</evidence>
<accession>A0A246KWD5</accession>
<evidence type="ECO:0000259" key="1">
    <source>
        <dbReference type="Pfam" id="PF13302"/>
    </source>
</evidence>
<gene>
    <name evidence="3" type="ORF">CEE55_15020</name>
    <name evidence="2" type="ORF">STNY_R00640</name>
</gene>
<sequence>MHPIESERLRLRRIDPDRDAVPMLALLNDPGFLRFIGDRGVRTAQEARDYATARVLPAYALHGYGMYAIERLSDGAWLGNAGLVRRDGLPGPDIGYAVLSEFAGQGYAGEAARAVFAYARGELGLRDLYGITDLDNVVSGKILLGLGMQERGVVQLPGVDSPSRLYATPGAAGTTAAPGQGYAGEAARAVFAYLLGLGMQERGVVQLPGVDSPSRLYATPGAADVG</sequence>
<dbReference type="Gene3D" id="3.40.630.30">
    <property type="match status" value="1"/>
</dbReference>
<dbReference type="Proteomes" id="UP000825066">
    <property type="component" value="Chromosome"/>
</dbReference>
<dbReference type="InterPro" id="IPR051531">
    <property type="entry name" value="N-acetyltransferase"/>
</dbReference>
<dbReference type="Proteomes" id="UP000197904">
    <property type="component" value="Unassembled WGS sequence"/>
</dbReference>
<keyword evidence="3" id="KW-0808">Transferase</keyword>
<dbReference type="AlphaFoldDB" id="A0A246KWD5"/>
<reference evidence="3 4" key="1">
    <citation type="submission" date="2017-06" db="EMBL/GenBank/DDBJ databases">
        <authorList>
            <person name="Kim H.J."/>
            <person name="Triplett B.A."/>
        </authorList>
    </citation>
    <scope>NUCLEOTIDE SEQUENCE [LARGE SCALE GENOMIC DNA]</scope>
    <source>
        <strain evidence="3 4">S18795</strain>
    </source>
</reference>
<evidence type="ECO:0000313" key="5">
    <source>
        <dbReference type="Proteomes" id="UP000825066"/>
    </source>
</evidence>
<dbReference type="InterPro" id="IPR000182">
    <property type="entry name" value="GNAT_dom"/>
</dbReference>
<dbReference type="EMBL" id="NIXP01000099">
    <property type="protein sequence ID" value="OWR31346.1"/>
    <property type="molecule type" value="Genomic_DNA"/>
</dbReference>
<feature type="domain" description="N-acetyltransferase" evidence="1">
    <location>
        <begin position="8"/>
        <end position="149"/>
    </location>
</feature>
<dbReference type="PANTHER" id="PTHR43792">
    <property type="entry name" value="GNAT FAMILY, PUTATIVE (AFU_ORTHOLOGUE AFUA_3G00765)-RELATED-RELATED"/>
    <property type="match status" value="1"/>
</dbReference>
<proteinExistence type="predicted"/>
<dbReference type="GO" id="GO:0016747">
    <property type="term" value="F:acyltransferase activity, transferring groups other than amino-acyl groups"/>
    <property type="evidence" value="ECO:0007669"/>
    <property type="project" value="InterPro"/>
</dbReference>
<dbReference type="EMBL" id="AP024684">
    <property type="protein sequence ID" value="BCX41917.1"/>
    <property type="molecule type" value="Genomic_DNA"/>
</dbReference>
<dbReference type="SUPFAM" id="SSF55729">
    <property type="entry name" value="Acyl-CoA N-acyltransferases (Nat)"/>
    <property type="match status" value="1"/>
</dbReference>
<evidence type="ECO:0000313" key="4">
    <source>
        <dbReference type="Proteomes" id="UP000197904"/>
    </source>
</evidence>
<keyword evidence="5" id="KW-1185">Reference proteome</keyword>
<dbReference type="InterPro" id="IPR016181">
    <property type="entry name" value="Acyl_CoA_acyltransferase"/>
</dbReference>
<name>A0A246KWD5_9GAMM</name>
<reference evidence="2 5" key="2">
    <citation type="submission" date="2021-05" db="EMBL/GenBank/DDBJ databases">
        <title>Complete Genome Sequence of Stenotrophomonas pavanii strain Y.</title>
        <authorList>
            <person name="Dohra H."/>
            <person name="Mohad Din A.R.J."/>
            <person name="Suzuki K."/>
            <person name="Fatma A."/>
            <person name="Honjyo M."/>
            <person name="Nishimura T."/>
            <person name="Moriuch R."/>
            <person name="Masuda K."/>
            <person name="Minoura A."/>
            <person name="Tashiro Y."/>
            <person name="Futamata H."/>
        </authorList>
    </citation>
    <scope>NUCLEOTIDE SEQUENCE [LARGE SCALE GENOMIC DNA]</scope>
    <source>
        <strain evidence="2">Berkeley</strain>
        <strain evidence="5">Y</strain>
    </source>
</reference>
<organism evidence="3 4">
    <name type="scientific">Stenotrophomonas pavanii</name>
    <dbReference type="NCBI Taxonomy" id="487698"/>
    <lineage>
        <taxon>Bacteria</taxon>
        <taxon>Pseudomonadati</taxon>
        <taxon>Pseudomonadota</taxon>
        <taxon>Gammaproteobacteria</taxon>
        <taxon>Lysobacterales</taxon>
        <taxon>Lysobacteraceae</taxon>
        <taxon>Stenotrophomonas</taxon>
    </lineage>
</organism>
<dbReference type="Pfam" id="PF13302">
    <property type="entry name" value="Acetyltransf_3"/>
    <property type="match status" value="1"/>
</dbReference>
<dbReference type="PANTHER" id="PTHR43792:SF1">
    <property type="entry name" value="N-ACETYLTRANSFERASE DOMAIN-CONTAINING PROTEIN"/>
    <property type="match status" value="1"/>
</dbReference>